<dbReference type="InterPro" id="IPR000073">
    <property type="entry name" value="AB_hydrolase_1"/>
</dbReference>
<protein>
    <recommendedName>
        <fullName evidence="1">AB hydrolase-1 domain-containing protein</fullName>
    </recommendedName>
</protein>
<sequence>MPAWNFSKACFMDRFGYGWSDKNVLPVTTQEYVFRLHGSLGVAGLTGTKYVLVGWSWGSIFVQTYALSYPTEVVGIVTIDGTDSKWGFISDNQQAVISLTNTFTTYMTKLGLGSLQSDAAAGLIPLGHGYFPNSSLALGFTQASIDASQELWLTNKNLLTSVQELNIMVLSSAILNFTYTLKGANPLKDLPYVNIYNTVTNQDWTDRQLFMASLSTNSQAAGYNTDHYFPFTDSSDVITALSAIANRIATSPAIDDNGDIICLLMTCRKLYNSSALRRLMINSTNERYDITTVCNLSDLELDKYRSRTESDQYIPILTKSLTSLTVILGEVPLQRDTLLSLTSLVHLDIYVRSRDKETTKEEQTWAILTTTRVGRTNTSPMHD</sequence>
<organism evidence="2 3">
    <name type="scientific">Cavenderia fasciculata</name>
    <name type="common">Slime mold</name>
    <name type="synonym">Dictyostelium fasciculatum</name>
    <dbReference type="NCBI Taxonomy" id="261658"/>
    <lineage>
        <taxon>Eukaryota</taxon>
        <taxon>Amoebozoa</taxon>
        <taxon>Evosea</taxon>
        <taxon>Eumycetozoa</taxon>
        <taxon>Dictyostelia</taxon>
        <taxon>Acytosteliales</taxon>
        <taxon>Cavenderiaceae</taxon>
        <taxon>Cavenderia</taxon>
    </lineage>
</organism>
<reference evidence="3" key="1">
    <citation type="journal article" date="2011" name="Genome Res.">
        <title>Phylogeny-wide analysis of social amoeba genomes highlights ancient origins for complex intercellular communication.</title>
        <authorList>
            <person name="Heidel A.J."/>
            <person name="Lawal H.M."/>
            <person name="Felder M."/>
            <person name="Schilde C."/>
            <person name="Helps N.R."/>
            <person name="Tunggal B."/>
            <person name="Rivero F."/>
            <person name="John U."/>
            <person name="Schleicher M."/>
            <person name="Eichinger L."/>
            <person name="Platzer M."/>
            <person name="Noegel A.A."/>
            <person name="Schaap P."/>
            <person name="Gloeckner G."/>
        </authorList>
    </citation>
    <scope>NUCLEOTIDE SEQUENCE [LARGE SCALE GENOMIC DNA]</scope>
    <source>
        <strain evidence="3">SH3</strain>
    </source>
</reference>
<dbReference type="GeneID" id="14868628"/>
<dbReference type="AlphaFoldDB" id="F4Q5H1"/>
<dbReference type="Pfam" id="PF00561">
    <property type="entry name" value="Abhydrolase_1"/>
    <property type="match status" value="1"/>
</dbReference>
<name>F4Q5H1_CACFS</name>
<dbReference type="KEGG" id="dfa:DFA_08220"/>
<dbReference type="Gene3D" id="3.40.50.1820">
    <property type="entry name" value="alpha/beta hydrolase"/>
    <property type="match status" value="1"/>
</dbReference>
<dbReference type="InterPro" id="IPR029058">
    <property type="entry name" value="AB_hydrolase_fold"/>
</dbReference>
<accession>F4Q5H1</accession>
<feature type="domain" description="AB hydrolase-1" evidence="1">
    <location>
        <begin position="12"/>
        <end position="107"/>
    </location>
</feature>
<evidence type="ECO:0000313" key="2">
    <source>
        <dbReference type="EMBL" id="EGG17230.1"/>
    </source>
</evidence>
<evidence type="ECO:0000259" key="1">
    <source>
        <dbReference type="Pfam" id="PF00561"/>
    </source>
</evidence>
<dbReference type="RefSeq" id="XP_004355714.1">
    <property type="nucleotide sequence ID" value="XM_004355661.1"/>
</dbReference>
<dbReference type="OrthoDB" id="16239at2759"/>
<dbReference type="SUPFAM" id="SSF53474">
    <property type="entry name" value="alpha/beta-Hydrolases"/>
    <property type="match status" value="1"/>
</dbReference>
<gene>
    <name evidence="2" type="ORF">DFA_08220</name>
</gene>
<evidence type="ECO:0000313" key="3">
    <source>
        <dbReference type="Proteomes" id="UP000007797"/>
    </source>
</evidence>
<dbReference type="EMBL" id="GL883021">
    <property type="protein sequence ID" value="EGG17230.1"/>
    <property type="molecule type" value="Genomic_DNA"/>
</dbReference>
<proteinExistence type="predicted"/>
<dbReference type="Proteomes" id="UP000007797">
    <property type="component" value="Unassembled WGS sequence"/>
</dbReference>
<keyword evidence="3" id="KW-1185">Reference proteome</keyword>